<sequence length="509" mass="57865">HRFFLIFSFVPRPVAAVIVTFESLKKYESTEPVTTSSYYMKQTPKLDCACGVIACIHSVLNNLDKINLVENSILGKYYQSTKSQSPEERALTLENMHEFQQVHKHHANEGQSAQASTNDDVKHHFISFVVNNEGQLIELDGMKKGALIIKESCNDLLLDTTAILQTRLAQGYYSESLAMEVDSAVKALVDTIESLDIISIDGENGTKVIRVKCSTTGHEMPPRVDVINAHINSKRFKKATKWYNHDFSQYEPYIVAHRRKPKCLYCNVTGIVLNRIPSEVEKHMKGKKFLRLKEQVKFFDEDEIDKDGEDFDANKFEFLNRQLVDSEPEDEESDGDDDTSKKRKSDDIDDVFYQGSDAEQSEKDDEKDQESEQEAKKKPAKRQAKKTQEKAAKQPQDKPAKKGFQKITKKPASNKQPCFRSALLLGIATGAGIGVHRFRVSKQIKTACDYALYSFVGVSGVSWIVCRSAQAEKQKQQQRILDMINMPEEKRPAQYFRSEVVPNQDESKK</sequence>
<accession>A0A1V9ZPX0</accession>
<evidence type="ECO:0000256" key="13">
    <source>
        <dbReference type="PROSITE-ProRule" id="PRU01393"/>
    </source>
</evidence>
<evidence type="ECO:0000256" key="9">
    <source>
        <dbReference type="ARBA" id="ARBA00022807"/>
    </source>
</evidence>
<keyword evidence="6 13" id="KW-0833">Ubl conjugation pathway</keyword>
<protein>
    <recommendedName>
        <fullName evidence="13">ubiquitinyl hydrolase 1</fullName>
        <ecNumber evidence="13">3.4.19.12</ecNumber>
    </recommendedName>
</protein>
<dbReference type="Pfam" id="PF05477">
    <property type="entry name" value="SURF2"/>
    <property type="match status" value="1"/>
</dbReference>
<reference evidence="17 18" key="1">
    <citation type="journal article" date="2014" name="Genome Biol. Evol.">
        <title>The secreted proteins of Achlya hypogyna and Thraustotheca clavata identify the ancestral oomycete secretome and reveal gene acquisitions by horizontal gene transfer.</title>
        <authorList>
            <person name="Misner I."/>
            <person name="Blouin N."/>
            <person name="Leonard G."/>
            <person name="Richards T.A."/>
            <person name="Lane C.E."/>
        </authorList>
    </citation>
    <scope>NUCLEOTIDE SEQUENCE [LARGE SCALE GENOMIC DNA]</scope>
    <source>
        <strain evidence="17 18">ATCC 34112</strain>
    </source>
</reference>
<keyword evidence="5" id="KW-0812">Transmembrane</keyword>
<evidence type="ECO:0000256" key="4">
    <source>
        <dbReference type="ARBA" id="ARBA00022670"/>
    </source>
</evidence>
<feature type="region of interest" description="Disordered" evidence="14">
    <location>
        <begin position="322"/>
        <end position="413"/>
    </location>
</feature>
<keyword evidence="7" id="KW-0999">Mitochondrion inner membrane</keyword>
<feature type="compositionally biased region" description="Acidic residues" evidence="14">
    <location>
        <begin position="326"/>
        <end position="337"/>
    </location>
</feature>
<feature type="active site" description="Proton donor" evidence="13">
    <location>
        <position position="124"/>
    </location>
</feature>
<comment type="caution">
    <text evidence="17">The sequence shown here is derived from an EMBL/GenBank/DDBJ whole genome shotgun (WGS) entry which is preliminary data.</text>
</comment>
<dbReference type="SUPFAM" id="SSF54001">
    <property type="entry name" value="Cysteine proteinases"/>
    <property type="match status" value="1"/>
</dbReference>
<feature type="site" description="Transition state stabilizer" evidence="13">
    <location>
        <position position="42"/>
    </location>
</feature>
<evidence type="ECO:0000256" key="15">
    <source>
        <dbReference type="SAM" id="SignalP"/>
    </source>
</evidence>
<evidence type="ECO:0000256" key="3">
    <source>
        <dbReference type="ARBA" id="ARBA00009575"/>
    </source>
</evidence>
<evidence type="ECO:0000313" key="17">
    <source>
        <dbReference type="EMBL" id="OQS00058.1"/>
    </source>
</evidence>
<evidence type="ECO:0000256" key="11">
    <source>
        <dbReference type="ARBA" id="ARBA00023128"/>
    </source>
</evidence>
<evidence type="ECO:0000256" key="1">
    <source>
        <dbReference type="ARBA" id="ARBA00000707"/>
    </source>
</evidence>
<comment type="catalytic activity">
    <reaction evidence="1 13">
        <text>Thiol-dependent hydrolysis of ester, thioester, amide, peptide and isopeptide bonds formed by the C-terminal Gly of ubiquitin (a 76-residue protein attached to proteins as an intracellular targeting signal).</text>
        <dbReference type="EC" id="3.4.19.12"/>
    </reaction>
</comment>
<feature type="non-terminal residue" evidence="17">
    <location>
        <position position="1"/>
    </location>
</feature>
<dbReference type="InterPro" id="IPR036959">
    <property type="entry name" value="Peptidase_C12_UCH_sf"/>
</dbReference>
<keyword evidence="4 13" id="KW-0645">Protease</keyword>
<dbReference type="PANTHER" id="PTHR34348:SF1">
    <property type="entry name" value="SURFEIT LOCUS PROTEIN 2"/>
    <property type="match status" value="1"/>
</dbReference>
<dbReference type="OrthoDB" id="127285at2759"/>
<dbReference type="STRING" id="74557.A0A1V9ZPX0"/>
<dbReference type="InterPro" id="IPR038765">
    <property type="entry name" value="Papain-like_cys_pep_sf"/>
</dbReference>
<keyword evidence="11" id="KW-0496">Mitochondrion</keyword>
<dbReference type="PROSITE" id="PS52048">
    <property type="entry name" value="UCH_DOMAIN"/>
    <property type="match status" value="1"/>
</dbReference>
<keyword evidence="8 13" id="KW-0378">Hydrolase</keyword>
<dbReference type="GO" id="GO:0033617">
    <property type="term" value="P:mitochondrial respiratory chain complex IV assembly"/>
    <property type="evidence" value="ECO:0007669"/>
    <property type="project" value="InterPro"/>
</dbReference>
<evidence type="ECO:0000256" key="14">
    <source>
        <dbReference type="SAM" id="MobiDB-lite"/>
    </source>
</evidence>
<dbReference type="Proteomes" id="UP000243217">
    <property type="component" value="Unassembled WGS sequence"/>
</dbReference>
<organism evidence="17 18">
    <name type="scientific">Thraustotheca clavata</name>
    <dbReference type="NCBI Taxonomy" id="74557"/>
    <lineage>
        <taxon>Eukaryota</taxon>
        <taxon>Sar</taxon>
        <taxon>Stramenopiles</taxon>
        <taxon>Oomycota</taxon>
        <taxon>Saprolegniomycetes</taxon>
        <taxon>Saprolegniales</taxon>
        <taxon>Achlyaceae</taxon>
        <taxon>Thraustotheca</taxon>
    </lineage>
</organism>
<keyword evidence="15" id="KW-0732">Signal</keyword>
<comment type="subcellular location">
    <subcellularLocation>
        <location evidence="2">Mitochondrion inner membrane</location>
    </subcellularLocation>
</comment>
<feature type="signal peptide" evidence="15">
    <location>
        <begin position="1"/>
        <end position="16"/>
    </location>
</feature>
<evidence type="ECO:0000313" key="18">
    <source>
        <dbReference type="Proteomes" id="UP000243217"/>
    </source>
</evidence>
<feature type="active site" description="Nucleophile" evidence="13">
    <location>
        <position position="50"/>
    </location>
</feature>
<evidence type="ECO:0000256" key="6">
    <source>
        <dbReference type="ARBA" id="ARBA00022786"/>
    </source>
</evidence>
<dbReference type="GO" id="GO:0004843">
    <property type="term" value="F:cysteine-type deubiquitinase activity"/>
    <property type="evidence" value="ECO:0007669"/>
    <property type="project" value="UniProtKB-UniRule"/>
</dbReference>
<comment type="similarity">
    <text evidence="3">Belongs to the COX20 family.</text>
</comment>
<gene>
    <name evidence="17" type="ORF">THRCLA_06269</name>
</gene>
<dbReference type="InterPro" id="IPR001578">
    <property type="entry name" value="Peptidase_C12_UCH"/>
</dbReference>
<dbReference type="EC" id="3.4.19.12" evidence="13"/>
<evidence type="ECO:0000256" key="10">
    <source>
        <dbReference type="ARBA" id="ARBA00022989"/>
    </source>
</evidence>
<keyword evidence="18" id="KW-1185">Reference proteome</keyword>
<keyword evidence="12" id="KW-0472">Membrane</keyword>
<dbReference type="Pfam" id="PF12597">
    <property type="entry name" value="Cox20"/>
    <property type="match status" value="1"/>
</dbReference>
<dbReference type="Pfam" id="PF01088">
    <property type="entry name" value="Peptidase_C12"/>
    <property type="match status" value="1"/>
</dbReference>
<dbReference type="InterPro" id="IPR022533">
    <property type="entry name" value="Cox20"/>
</dbReference>
<dbReference type="EMBL" id="JNBS01001762">
    <property type="protein sequence ID" value="OQS00058.1"/>
    <property type="molecule type" value="Genomic_DNA"/>
</dbReference>
<keyword evidence="10" id="KW-1133">Transmembrane helix</keyword>
<dbReference type="GO" id="GO:0005743">
    <property type="term" value="C:mitochondrial inner membrane"/>
    <property type="evidence" value="ECO:0007669"/>
    <property type="project" value="UniProtKB-SubCell"/>
</dbReference>
<comment type="similarity">
    <text evidence="13">Belongs to the peptidase C12 family.</text>
</comment>
<dbReference type="PRINTS" id="PR00707">
    <property type="entry name" value="UBCTHYDRLASE"/>
</dbReference>
<name>A0A1V9ZPX0_9STRA</name>
<dbReference type="GO" id="GO:0006511">
    <property type="term" value="P:ubiquitin-dependent protein catabolic process"/>
    <property type="evidence" value="ECO:0007669"/>
    <property type="project" value="UniProtKB-UniRule"/>
</dbReference>
<dbReference type="InterPro" id="IPR008833">
    <property type="entry name" value="Surf2"/>
</dbReference>
<feature type="domain" description="UCH catalytic" evidence="16">
    <location>
        <begin position="1"/>
        <end position="190"/>
    </location>
</feature>
<evidence type="ECO:0000256" key="8">
    <source>
        <dbReference type="ARBA" id="ARBA00022801"/>
    </source>
</evidence>
<evidence type="ECO:0000256" key="5">
    <source>
        <dbReference type="ARBA" id="ARBA00022692"/>
    </source>
</evidence>
<feature type="chain" id="PRO_5013048627" description="ubiquitinyl hydrolase 1" evidence="15">
    <location>
        <begin position="17"/>
        <end position="509"/>
    </location>
</feature>
<feature type="site" description="Important for enzyme activity" evidence="13">
    <location>
        <position position="140"/>
    </location>
</feature>
<evidence type="ECO:0000256" key="7">
    <source>
        <dbReference type="ARBA" id="ARBA00022792"/>
    </source>
</evidence>
<feature type="compositionally biased region" description="Basic and acidic residues" evidence="14">
    <location>
        <begin position="386"/>
        <end position="400"/>
    </location>
</feature>
<evidence type="ECO:0000256" key="2">
    <source>
        <dbReference type="ARBA" id="ARBA00004273"/>
    </source>
</evidence>
<keyword evidence="9 13" id="KW-0788">Thiol protease</keyword>
<dbReference type="AlphaFoldDB" id="A0A1V9ZPX0"/>
<dbReference type="PANTHER" id="PTHR34348">
    <property type="entry name" value="SURFEIT LOCUS PROTEIN 2"/>
    <property type="match status" value="1"/>
</dbReference>
<evidence type="ECO:0000256" key="12">
    <source>
        <dbReference type="ARBA" id="ARBA00023136"/>
    </source>
</evidence>
<dbReference type="Gene3D" id="3.40.532.10">
    <property type="entry name" value="Peptidase C12, ubiquitin carboxyl-terminal hydrolase"/>
    <property type="match status" value="1"/>
</dbReference>
<proteinExistence type="inferred from homology"/>
<evidence type="ECO:0000259" key="16">
    <source>
        <dbReference type="PROSITE" id="PS52048"/>
    </source>
</evidence>